<evidence type="ECO:0000256" key="10">
    <source>
        <dbReference type="ARBA" id="ARBA00030717"/>
    </source>
</evidence>
<comment type="pathway">
    <text evidence="2 13">Purine metabolism; AMP biosynthesis via de novo pathway; AMP from IMP: step 2/2.</text>
</comment>
<feature type="domain" description="Adenylosuccinate lyase PurB C-terminal" evidence="15">
    <location>
        <begin position="366"/>
        <end position="486"/>
    </location>
</feature>
<dbReference type="NCBIfam" id="NF006764">
    <property type="entry name" value="PRK09285.1"/>
    <property type="match status" value="1"/>
</dbReference>
<proteinExistence type="inferred from homology"/>
<evidence type="ECO:0000256" key="11">
    <source>
        <dbReference type="ARBA" id="ARBA00049115"/>
    </source>
</evidence>
<comment type="catalytic activity">
    <reaction evidence="8">
        <text>(2S)-2-[5-amino-1-(5-phospho-beta-D-ribosyl)imidazole-4-carboxamido]succinate = 5-amino-1-(5-phospho-beta-D-ribosyl)imidazole-4-carboxamide + fumarate</text>
        <dbReference type="Rhea" id="RHEA:23920"/>
        <dbReference type="ChEBI" id="CHEBI:29806"/>
        <dbReference type="ChEBI" id="CHEBI:58443"/>
        <dbReference type="ChEBI" id="CHEBI:58475"/>
        <dbReference type="EC" id="4.3.2.2"/>
    </reaction>
    <physiologicalReaction direction="left-to-right" evidence="8">
        <dbReference type="Rhea" id="RHEA:23921"/>
    </physiologicalReaction>
</comment>
<evidence type="ECO:0000256" key="1">
    <source>
        <dbReference type="ARBA" id="ARBA00004706"/>
    </source>
</evidence>
<dbReference type="SUPFAM" id="SSF48557">
    <property type="entry name" value="L-aspartase-like"/>
    <property type="match status" value="1"/>
</dbReference>
<evidence type="ECO:0000259" key="15">
    <source>
        <dbReference type="Pfam" id="PF08328"/>
    </source>
</evidence>
<dbReference type="InterPro" id="IPR024083">
    <property type="entry name" value="Fumarase/histidase_N"/>
</dbReference>
<dbReference type="InterPro" id="IPR047136">
    <property type="entry name" value="PurB_bact"/>
</dbReference>
<dbReference type="EMBL" id="JBHUOG010000001">
    <property type="protein sequence ID" value="MFD2793863.1"/>
    <property type="molecule type" value="Genomic_DNA"/>
</dbReference>
<name>A0ABW5VQ86_9MICO</name>
<dbReference type="Gene3D" id="1.10.40.30">
    <property type="entry name" value="Fumarase/aspartase (C-terminal domain)"/>
    <property type="match status" value="1"/>
</dbReference>
<dbReference type="Gene3D" id="1.20.200.10">
    <property type="entry name" value="Fumarase/aspartase (Central domain)"/>
    <property type="match status" value="1"/>
</dbReference>
<dbReference type="PROSITE" id="PS00163">
    <property type="entry name" value="FUMARATE_LYASES"/>
    <property type="match status" value="1"/>
</dbReference>
<evidence type="ECO:0000256" key="2">
    <source>
        <dbReference type="ARBA" id="ARBA00004734"/>
    </source>
</evidence>
<evidence type="ECO:0000313" key="16">
    <source>
        <dbReference type="EMBL" id="MFD2793863.1"/>
    </source>
</evidence>
<evidence type="ECO:0000256" key="5">
    <source>
        <dbReference type="ARBA" id="ARBA00017058"/>
    </source>
</evidence>
<reference evidence="17" key="1">
    <citation type="journal article" date="2019" name="Int. J. Syst. Evol. Microbiol.">
        <title>The Global Catalogue of Microorganisms (GCM) 10K type strain sequencing project: providing services to taxonomists for standard genome sequencing and annotation.</title>
        <authorList>
            <consortium name="The Broad Institute Genomics Platform"/>
            <consortium name="The Broad Institute Genome Sequencing Center for Infectious Disease"/>
            <person name="Wu L."/>
            <person name="Ma J."/>
        </authorList>
    </citation>
    <scope>NUCLEOTIDE SEQUENCE [LARGE SCALE GENOMIC DNA]</scope>
    <source>
        <strain evidence="17">CCM 7044</strain>
    </source>
</reference>
<dbReference type="Pfam" id="PF08328">
    <property type="entry name" value="ASL_C"/>
    <property type="match status" value="1"/>
</dbReference>
<evidence type="ECO:0000256" key="9">
    <source>
        <dbReference type="ARBA" id="ARBA00025012"/>
    </source>
</evidence>
<dbReference type="InterPro" id="IPR020557">
    <property type="entry name" value="Fumarate_lyase_CS"/>
</dbReference>
<dbReference type="PRINTS" id="PR00149">
    <property type="entry name" value="FUMRATELYASE"/>
</dbReference>
<dbReference type="PANTHER" id="PTHR43411:SF1">
    <property type="entry name" value="ADENYLOSUCCINATE LYASE"/>
    <property type="match status" value="1"/>
</dbReference>
<dbReference type="InterPro" id="IPR022761">
    <property type="entry name" value="Fumarate_lyase_N"/>
</dbReference>
<evidence type="ECO:0000256" key="4">
    <source>
        <dbReference type="ARBA" id="ARBA00012339"/>
    </source>
</evidence>
<dbReference type="PANTHER" id="PTHR43411">
    <property type="entry name" value="ADENYLOSUCCINATE LYASE"/>
    <property type="match status" value="1"/>
</dbReference>
<dbReference type="EC" id="4.3.2.2" evidence="4 12"/>
<dbReference type="RefSeq" id="WP_377182434.1">
    <property type="nucleotide sequence ID" value="NZ_JBHUOG010000001.1"/>
</dbReference>
<feature type="domain" description="Fumarate lyase N-terminal" evidence="14">
    <location>
        <begin position="37"/>
        <end position="345"/>
    </location>
</feature>
<sequence length="498" mass="53543">MEHVPETTAPAASPASPVTRVTLAEVSPAIALGPLDGRYRKAVAPLVDHLSEAALNRERIHVEVEWLITLCNGTPGDPSPVVPGAPALSPQEVDYLRAIPATFGADEIAELAEIERETVHDVKAVEYFIKRRIAAAPEALGTTSLPAASELVHFACTSEDINNLSYALMVRGAVRDAWLPAATAVVDQLAGMAREHAAAPLLSRTHGQPATPTTLGKELAVLAHRLRRQLRRIEGAEFLGKLNGATGTYGAHTVAVPTADWPAVSKAFVEGLGLDWNPLTTQIESHDWQAEVYADVARFNRILHNLATDVWTYISLGFFTQIPVAGATGSSTMPHKVNPIRFENAEANLEISCSLLDTLSATLVTSRLQRDLTDSTTQRNIGPAFGHSLLAIDNVARGLDRLAVNETLLREDLDANWEVLGEPVQSAMRAASVAGVPGMENPYERLKDLTRGQRVDGARMREFVAGLGLPDDVAARLAALTPATYTGLAEQLVKDYLD</sequence>
<comment type="catalytic activity">
    <reaction evidence="11">
        <text>N(6)-(1,2-dicarboxyethyl)-AMP = fumarate + AMP</text>
        <dbReference type="Rhea" id="RHEA:16853"/>
        <dbReference type="ChEBI" id="CHEBI:29806"/>
        <dbReference type="ChEBI" id="CHEBI:57567"/>
        <dbReference type="ChEBI" id="CHEBI:456215"/>
        <dbReference type="EC" id="4.3.2.2"/>
    </reaction>
    <physiologicalReaction direction="left-to-right" evidence="11">
        <dbReference type="Rhea" id="RHEA:16854"/>
    </physiologicalReaction>
</comment>
<organism evidence="16 17">
    <name type="scientific">Promicromonospora vindobonensis</name>
    <dbReference type="NCBI Taxonomy" id="195748"/>
    <lineage>
        <taxon>Bacteria</taxon>
        <taxon>Bacillati</taxon>
        <taxon>Actinomycetota</taxon>
        <taxon>Actinomycetes</taxon>
        <taxon>Micrococcales</taxon>
        <taxon>Promicromonosporaceae</taxon>
        <taxon>Promicromonospora</taxon>
    </lineage>
</organism>
<dbReference type="InterPro" id="IPR000362">
    <property type="entry name" value="Fumarate_lyase_fam"/>
</dbReference>
<dbReference type="CDD" id="cd01598">
    <property type="entry name" value="PurB"/>
    <property type="match status" value="1"/>
</dbReference>
<dbReference type="GO" id="GO:0016829">
    <property type="term" value="F:lyase activity"/>
    <property type="evidence" value="ECO:0007669"/>
    <property type="project" value="UniProtKB-KW"/>
</dbReference>
<keyword evidence="17" id="KW-1185">Reference proteome</keyword>
<dbReference type="InterPro" id="IPR004769">
    <property type="entry name" value="Pur_lyase"/>
</dbReference>
<evidence type="ECO:0000259" key="14">
    <source>
        <dbReference type="Pfam" id="PF00206"/>
    </source>
</evidence>
<evidence type="ECO:0000256" key="8">
    <source>
        <dbReference type="ARBA" id="ARBA00024477"/>
    </source>
</evidence>
<evidence type="ECO:0000256" key="6">
    <source>
        <dbReference type="ARBA" id="ARBA00022755"/>
    </source>
</evidence>
<dbReference type="NCBIfam" id="TIGR00928">
    <property type="entry name" value="purB"/>
    <property type="match status" value="1"/>
</dbReference>
<evidence type="ECO:0000256" key="12">
    <source>
        <dbReference type="NCBIfam" id="TIGR00928"/>
    </source>
</evidence>
<dbReference type="InterPro" id="IPR013539">
    <property type="entry name" value="PurB_C"/>
</dbReference>
<evidence type="ECO:0000256" key="3">
    <source>
        <dbReference type="ARBA" id="ARBA00008273"/>
    </source>
</evidence>
<evidence type="ECO:0000313" key="17">
    <source>
        <dbReference type="Proteomes" id="UP001597479"/>
    </source>
</evidence>
<comment type="caution">
    <text evidence="16">The sequence shown here is derived from an EMBL/GenBank/DDBJ whole genome shotgun (WGS) entry which is preliminary data.</text>
</comment>
<comment type="similarity">
    <text evidence="3 13">Belongs to the lyase 1 family. Adenylosuccinate lyase subfamily.</text>
</comment>
<evidence type="ECO:0000256" key="13">
    <source>
        <dbReference type="RuleBase" id="RU361172"/>
    </source>
</evidence>
<accession>A0ABW5VQ86</accession>
<evidence type="ECO:0000256" key="7">
    <source>
        <dbReference type="ARBA" id="ARBA00023239"/>
    </source>
</evidence>
<comment type="function">
    <text evidence="9">Catalyzes two reactions in de novo purine nucleotide biosynthesis. Catalyzes the breakdown of 5-aminoimidazole- (N-succinylocarboxamide) ribotide (SAICAR or 2-[5-amino-1-(5-phospho-beta-D-ribosyl)imidazole-4-carboxamido]succinate) to 5-aminoimidazole-4-carboxamide ribotide (AICAR or 5-amino-1-(5-phospho-beta-D-ribosyl)imidazole-4-carboxamide) and fumarate, and of adenylosuccinate (ADS or N(6)-(1,2-dicarboxyethyl)-AMP) to adenosine monophosphate (AMP) and fumarate.</text>
</comment>
<keyword evidence="7 13" id="KW-0456">Lyase</keyword>
<keyword evidence="6 13" id="KW-0658">Purine biosynthesis</keyword>
<dbReference type="Gene3D" id="1.10.275.10">
    <property type="entry name" value="Fumarase/aspartase (N-terminal domain)"/>
    <property type="match status" value="1"/>
</dbReference>
<comment type="pathway">
    <text evidence="1 13">Purine metabolism; IMP biosynthesis via de novo pathway; 5-amino-1-(5-phospho-D-ribosyl)imidazole-4-carboxamide from 5-amino-1-(5-phospho-D-ribosyl)imidazole-4-carboxylate: step 2/2.</text>
</comment>
<dbReference type="Proteomes" id="UP001597479">
    <property type="component" value="Unassembled WGS sequence"/>
</dbReference>
<gene>
    <name evidence="16" type="primary">purB</name>
    <name evidence="16" type="ORF">ACFS27_09940</name>
</gene>
<protein>
    <recommendedName>
        <fullName evidence="5 12">Adenylosuccinate lyase</fullName>
        <shortName evidence="13">ASL</shortName>
        <ecNumber evidence="4 12">4.3.2.2</ecNumber>
    </recommendedName>
    <alternativeName>
        <fullName evidence="10 13">Adenylosuccinase</fullName>
    </alternativeName>
</protein>
<dbReference type="Pfam" id="PF00206">
    <property type="entry name" value="Lyase_1"/>
    <property type="match status" value="1"/>
</dbReference>
<dbReference type="InterPro" id="IPR008948">
    <property type="entry name" value="L-Aspartase-like"/>
</dbReference>